<accession>A0A4Z1KS51</accession>
<evidence type="ECO:0000313" key="2">
    <source>
        <dbReference type="Proteomes" id="UP000297280"/>
    </source>
</evidence>
<reference evidence="1 2" key="1">
    <citation type="submission" date="2017-12" db="EMBL/GenBank/DDBJ databases">
        <title>Comparative genomics of Botrytis spp.</title>
        <authorList>
            <person name="Valero-Jimenez C.A."/>
            <person name="Tapia P."/>
            <person name="Veloso J."/>
            <person name="Silva-Moreno E."/>
            <person name="Staats M."/>
            <person name="Valdes J.H."/>
            <person name="Van Kan J.A.L."/>
        </authorList>
    </citation>
    <scope>NUCLEOTIDE SEQUENCE [LARGE SCALE GENOMIC DNA]</scope>
    <source>
        <strain evidence="1 2">MUCL3349</strain>
    </source>
</reference>
<dbReference type="AlphaFoldDB" id="A0A4Z1KS51"/>
<keyword evidence="2" id="KW-1185">Reference proteome</keyword>
<sequence>MTTAITRSGSWCTFNERSALTTSATGHDGCCINSWAAELAEVGLVIHHDNFGKSWGDLVWEVMLLSF</sequence>
<name>A0A4Z1KS51_9HELO</name>
<organism evidence="1 2">
    <name type="scientific">Botrytis porri</name>
    <dbReference type="NCBI Taxonomy" id="87229"/>
    <lineage>
        <taxon>Eukaryota</taxon>
        <taxon>Fungi</taxon>
        <taxon>Dikarya</taxon>
        <taxon>Ascomycota</taxon>
        <taxon>Pezizomycotina</taxon>
        <taxon>Leotiomycetes</taxon>
        <taxon>Helotiales</taxon>
        <taxon>Sclerotiniaceae</taxon>
        <taxon>Botrytis</taxon>
    </lineage>
</organism>
<evidence type="ECO:0000313" key="1">
    <source>
        <dbReference type="EMBL" id="TGO87644.1"/>
    </source>
</evidence>
<gene>
    <name evidence="1" type="ORF">BPOR_0213g00150</name>
</gene>
<dbReference type="Proteomes" id="UP000297280">
    <property type="component" value="Unassembled WGS sequence"/>
</dbReference>
<comment type="caution">
    <text evidence="1">The sequence shown here is derived from an EMBL/GenBank/DDBJ whole genome shotgun (WGS) entry which is preliminary data.</text>
</comment>
<proteinExistence type="predicted"/>
<dbReference type="EMBL" id="PQXO01000213">
    <property type="protein sequence ID" value="TGO87644.1"/>
    <property type="molecule type" value="Genomic_DNA"/>
</dbReference>
<protein>
    <submittedName>
        <fullName evidence="1">Uncharacterized protein</fullName>
    </submittedName>
</protein>